<dbReference type="Gene3D" id="3.20.20.120">
    <property type="entry name" value="Enolase-like C-terminal domain"/>
    <property type="match status" value="1"/>
</dbReference>
<dbReference type="SUPFAM" id="SSF54826">
    <property type="entry name" value="Enolase N-terminal domain-like"/>
    <property type="match status" value="1"/>
</dbReference>
<dbReference type="SMART" id="SM00922">
    <property type="entry name" value="MR_MLE"/>
    <property type="match status" value="1"/>
</dbReference>
<dbReference type="PANTHER" id="PTHR48080">
    <property type="entry name" value="D-GALACTONATE DEHYDRATASE-RELATED"/>
    <property type="match status" value="1"/>
</dbReference>
<feature type="domain" description="Mandelate racemase/muconate lactonizing enzyme C-terminal" evidence="2">
    <location>
        <begin position="132"/>
        <end position="237"/>
    </location>
</feature>
<dbReference type="PANTHER" id="PTHR48080:SF2">
    <property type="entry name" value="D-GALACTONATE DEHYDRATASE"/>
    <property type="match status" value="1"/>
</dbReference>
<protein>
    <submittedName>
        <fullName evidence="3">Mandelate racemase/muconate lactonizing enzyme family protein</fullName>
    </submittedName>
</protein>
<dbReference type="AlphaFoldDB" id="A0A4R4RTI6"/>
<dbReference type="Proteomes" id="UP000295621">
    <property type="component" value="Unassembled WGS sequence"/>
</dbReference>
<dbReference type="InterPro" id="IPR029065">
    <property type="entry name" value="Enolase_C-like"/>
</dbReference>
<sequence length="389" mass="41934">MKITDVRSTVVGTPWRELTFVEVHTDDGRTGLGEARMLNKTDTLLACIAELSQRHLIGSDPFDVERLAWKVSWEEYGRVGEVTATTLAVLDMACHDLMGQALGVPIHRLLGGTMRERIPAYANGWYQGSRDPEQIAELAAAVVKRGYRGLKIDPFGAATAELSAAELRRAIDIVGAVRDTVGPDVSIMVEMHGRFTGAAAARIARELTPLSPEWLEEPVPPHDVDGLRLVRAATAVPIATGERVHTVPEFRELISGGLVDVIQADLTHIGGFTGLRKLAGWAEAYNLQLAPHNVCGPVGTAANVHFATSAPGLKVLEHFNDFADSWVSGLTTDSPTVDAVDGAFAAPTAPGLGLRLDHDACAEHPRTHVHFNLVREGWERRDSLAGAHS</sequence>
<evidence type="ECO:0000313" key="3">
    <source>
        <dbReference type="EMBL" id="TDC53300.1"/>
    </source>
</evidence>
<dbReference type="Pfam" id="PF13378">
    <property type="entry name" value="MR_MLE_C"/>
    <property type="match status" value="1"/>
</dbReference>
<evidence type="ECO:0000259" key="2">
    <source>
        <dbReference type="SMART" id="SM00922"/>
    </source>
</evidence>
<dbReference type="EMBL" id="SMKL01000010">
    <property type="protein sequence ID" value="TDC53300.1"/>
    <property type="molecule type" value="Genomic_DNA"/>
</dbReference>
<dbReference type="OrthoDB" id="9802699at2"/>
<gene>
    <name evidence="3" type="ORF">E1212_06440</name>
</gene>
<keyword evidence="4" id="KW-1185">Reference proteome</keyword>
<evidence type="ECO:0000313" key="4">
    <source>
        <dbReference type="Proteomes" id="UP000295621"/>
    </source>
</evidence>
<reference evidence="3 4" key="1">
    <citation type="submission" date="2019-02" db="EMBL/GenBank/DDBJ databases">
        <title>Draft genome sequences of novel Actinobacteria.</title>
        <authorList>
            <person name="Sahin N."/>
            <person name="Ay H."/>
            <person name="Saygin H."/>
        </authorList>
    </citation>
    <scope>NUCLEOTIDE SEQUENCE [LARGE SCALE GENOMIC DNA]</scope>
    <source>
        <strain evidence="3 4">KC603</strain>
    </source>
</reference>
<dbReference type="InterPro" id="IPR034593">
    <property type="entry name" value="DgoD-like"/>
</dbReference>
<proteinExistence type="predicted"/>
<dbReference type="InterPro" id="IPR036849">
    <property type="entry name" value="Enolase-like_C_sf"/>
</dbReference>
<dbReference type="GO" id="GO:0016829">
    <property type="term" value="F:lyase activity"/>
    <property type="evidence" value="ECO:0007669"/>
    <property type="project" value="UniProtKB-KW"/>
</dbReference>
<dbReference type="SFLD" id="SFLDS00001">
    <property type="entry name" value="Enolase"/>
    <property type="match status" value="1"/>
</dbReference>
<comment type="caution">
    <text evidence="3">The sequence shown here is derived from an EMBL/GenBank/DDBJ whole genome shotgun (WGS) entry which is preliminary data.</text>
</comment>
<dbReference type="SUPFAM" id="SSF51604">
    <property type="entry name" value="Enolase C-terminal domain-like"/>
    <property type="match status" value="1"/>
</dbReference>
<dbReference type="CDD" id="cd03316">
    <property type="entry name" value="MR_like"/>
    <property type="match status" value="1"/>
</dbReference>
<keyword evidence="1" id="KW-0456">Lyase</keyword>
<dbReference type="InterPro" id="IPR013342">
    <property type="entry name" value="Mandelate_racemase_C"/>
</dbReference>
<dbReference type="InterPro" id="IPR013341">
    <property type="entry name" value="Mandelate_racemase_N_dom"/>
</dbReference>
<dbReference type="RefSeq" id="WP_131980497.1">
    <property type="nucleotide sequence ID" value="NZ_SMKL01000010.1"/>
</dbReference>
<dbReference type="Pfam" id="PF02746">
    <property type="entry name" value="MR_MLE_N"/>
    <property type="match status" value="1"/>
</dbReference>
<organism evidence="3 4">
    <name type="scientific">Jiangella ureilytica</name>
    <dbReference type="NCBI Taxonomy" id="2530374"/>
    <lineage>
        <taxon>Bacteria</taxon>
        <taxon>Bacillati</taxon>
        <taxon>Actinomycetota</taxon>
        <taxon>Actinomycetes</taxon>
        <taxon>Jiangellales</taxon>
        <taxon>Jiangellaceae</taxon>
        <taxon>Jiangella</taxon>
    </lineage>
</organism>
<accession>A0A4R4RTI6</accession>
<dbReference type="SFLD" id="SFLDG00179">
    <property type="entry name" value="mandelate_racemase"/>
    <property type="match status" value="1"/>
</dbReference>
<dbReference type="Gene3D" id="3.30.390.10">
    <property type="entry name" value="Enolase-like, N-terminal domain"/>
    <property type="match status" value="1"/>
</dbReference>
<name>A0A4R4RTI6_9ACTN</name>
<dbReference type="InterPro" id="IPR029017">
    <property type="entry name" value="Enolase-like_N"/>
</dbReference>
<evidence type="ECO:0000256" key="1">
    <source>
        <dbReference type="ARBA" id="ARBA00023239"/>
    </source>
</evidence>